<gene>
    <name evidence="2" type="ORF">PISMIDRAFT_17450</name>
</gene>
<dbReference type="Proteomes" id="UP000054018">
    <property type="component" value="Unassembled WGS sequence"/>
</dbReference>
<organism evidence="2 3">
    <name type="scientific">Pisolithus microcarpus 441</name>
    <dbReference type="NCBI Taxonomy" id="765257"/>
    <lineage>
        <taxon>Eukaryota</taxon>
        <taxon>Fungi</taxon>
        <taxon>Dikarya</taxon>
        <taxon>Basidiomycota</taxon>
        <taxon>Agaricomycotina</taxon>
        <taxon>Agaricomycetes</taxon>
        <taxon>Agaricomycetidae</taxon>
        <taxon>Boletales</taxon>
        <taxon>Sclerodermatineae</taxon>
        <taxon>Pisolithaceae</taxon>
        <taxon>Pisolithus</taxon>
    </lineage>
</organism>
<name>A0A0C9YVH4_9AGAM</name>
<sequence>MSEQQQCKVRFCRQVDVVLISPRQQYRSSSAQPEEMDSSSSQGRTVSKHYPSMEALSLYGEESPSPPTEMSTARTEVPKPPSPAHVWVPSSQQDVEMDMTESSGDTTVQTPSPSPKLSLFKRMKHAKVPTPPSPAEERVPSHKEDAVMELAESSGNTGVRSPSPTPNLSLFERMKRAEVPKPPSPAPVSHMDLFERMRRAQIPPPPSPPAAAEQDIFQLLQSTEVPSPPSPFEELHIEQGGKPDCGRQIDFGDPDQGRLWGLFKQELTGPIRTGDECQDLERAGLANTHTEEDVLRALHDLKLRHAGLPSPVNYPYDKNLDLHIAWAMKRIGADIQQLIKNRVKFMQLGQYTIDMIDLLEVSRYPHSGYDVQPYAGGPPYPSQQSVIKMAVIYWGLRIECAVIHLLGIPRVSDWPMEWFYNLCLDLKELDHLILVTVSRQTFTPTLPACFHAYLRCQDNKDQFQNEIWSIPLGAFRMIDSLNHYIPNWTPRTPNKYAGFIFPWWLHGSSQYPTDFQHLRGGRIFPIADEYFQYTWPAKNTSMGDQIDDWIEGQVYTYMKSLREIAEEIEVNEKNVNHLFSRWAALSGLLGVQDVS</sequence>
<feature type="compositionally biased region" description="Polar residues" evidence="1">
    <location>
        <begin position="89"/>
        <end position="111"/>
    </location>
</feature>
<dbReference type="OrthoDB" id="2643693at2759"/>
<protein>
    <submittedName>
        <fullName evidence="2">Uncharacterized protein</fullName>
    </submittedName>
</protein>
<evidence type="ECO:0000313" key="2">
    <source>
        <dbReference type="EMBL" id="KIK14192.1"/>
    </source>
</evidence>
<evidence type="ECO:0000313" key="3">
    <source>
        <dbReference type="Proteomes" id="UP000054018"/>
    </source>
</evidence>
<feature type="compositionally biased region" description="Polar residues" evidence="1">
    <location>
        <begin position="22"/>
        <end position="45"/>
    </location>
</feature>
<keyword evidence="3" id="KW-1185">Reference proteome</keyword>
<reference evidence="2 3" key="1">
    <citation type="submission" date="2014-04" db="EMBL/GenBank/DDBJ databases">
        <authorList>
            <consortium name="DOE Joint Genome Institute"/>
            <person name="Kuo A."/>
            <person name="Kohler A."/>
            <person name="Costa M.D."/>
            <person name="Nagy L.G."/>
            <person name="Floudas D."/>
            <person name="Copeland A."/>
            <person name="Barry K.W."/>
            <person name="Cichocki N."/>
            <person name="Veneault-Fourrey C."/>
            <person name="LaButti K."/>
            <person name="Lindquist E.A."/>
            <person name="Lipzen A."/>
            <person name="Lundell T."/>
            <person name="Morin E."/>
            <person name="Murat C."/>
            <person name="Sun H."/>
            <person name="Tunlid A."/>
            <person name="Henrissat B."/>
            <person name="Grigoriev I.V."/>
            <person name="Hibbett D.S."/>
            <person name="Martin F."/>
            <person name="Nordberg H.P."/>
            <person name="Cantor M.N."/>
            <person name="Hua S.X."/>
        </authorList>
    </citation>
    <scope>NUCLEOTIDE SEQUENCE [LARGE SCALE GENOMIC DNA]</scope>
    <source>
        <strain evidence="2 3">441</strain>
    </source>
</reference>
<feature type="region of interest" description="Disordered" evidence="1">
    <location>
        <begin position="22"/>
        <end position="143"/>
    </location>
</feature>
<dbReference type="HOGENOM" id="CLU_538741_0_0_1"/>
<accession>A0A0C9YVH4</accession>
<proteinExistence type="predicted"/>
<dbReference type="AlphaFoldDB" id="A0A0C9YVH4"/>
<reference evidence="3" key="2">
    <citation type="submission" date="2015-01" db="EMBL/GenBank/DDBJ databases">
        <title>Evolutionary Origins and Diversification of the Mycorrhizal Mutualists.</title>
        <authorList>
            <consortium name="DOE Joint Genome Institute"/>
            <consortium name="Mycorrhizal Genomics Consortium"/>
            <person name="Kohler A."/>
            <person name="Kuo A."/>
            <person name="Nagy L.G."/>
            <person name="Floudas D."/>
            <person name="Copeland A."/>
            <person name="Barry K.W."/>
            <person name="Cichocki N."/>
            <person name="Veneault-Fourrey C."/>
            <person name="LaButti K."/>
            <person name="Lindquist E.A."/>
            <person name="Lipzen A."/>
            <person name="Lundell T."/>
            <person name="Morin E."/>
            <person name="Murat C."/>
            <person name="Riley R."/>
            <person name="Ohm R."/>
            <person name="Sun H."/>
            <person name="Tunlid A."/>
            <person name="Henrissat B."/>
            <person name="Grigoriev I.V."/>
            <person name="Hibbett D.S."/>
            <person name="Martin F."/>
        </authorList>
    </citation>
    <scope>NUCLEOTIDE SEQUENCE [LARGE SCALE GENOMIC DNA]</scope>
    <source>
        <strain evidence="3">441</strain>
    </source>
</reference>
<dbReference type="EMBL" id="KN833950">
    <property type="protein sequence ID" value="KIK14192.1"/>
    <property type="molecule type" value="Genomic_DNA"/>
</dbReference>
<evidence type="ECO:0000256" key="1">
    <source>
        <dbReference type="SAM" id="MobiDB-lite"/>
    </source>
</evidence>